<dbReference type="Proteomes" id="UP000239504">
    <property type="component" value="Unassembled WGS sequence"/>
</dbReference>
<gene>
    <name evidence="1" type="ORF">CW354_05810</name>
</gene>
<proteinExistence type="predicted"/>
<reference evidence="1 2" key="1">
    <citation type="submission" date="2017-12" db="EMBL/GenBank/DDBJ databases">
        <authorList>
            <person name="Hurst M.R.H."/>
        </authorList>
    </citation>
    <scope>NUCLEOTIDE SEQUENCE [LARGE SCALE GENOMIC DNA]</scope>
    <source>
        <strain evidence="1 2">SY-3-19</strain>
    </source>
</reference>
<dbReference type="PANTHER" id="PTHR34129:SF1">
    <property type="entry name" value="DUF952 DOMAIN-CONTAINING PROTEIN"/>
    <property type="match status" value="1"/>
</dbReference>
<name>A0A2S7K5W2_9PROT</name>
<dbReference type="SUPFAM" id="SSF56399">
    <property type="entry name" value="ADP-ribosylation"/>
    <property type="match status" value="1"/>
</dbReference>
<sequence length="118" mass="13260">MSKPRPEFVYRLASAAEWREAQASGVAPKRDIDLKDGYMHLSTKEQALETARLHFAGVDDLLALEIPLAPIADDVKFELAPKRGEAFPHLYRDLRREDVAAVIPLRRDGEGFSFGEPQ</sequence>
<keyword evidence="2" id="KW-1185">Reference proteome</keyword>
<dbReference type="Pfam" id="PF06108">
    <property type="entry name" value="DUF952"/>
    <property type="match status" value="1"/>
</dbReference>
<organism evidence="1 2">
    <name type="scientific">Hyphococcus luteus</name>
    <dbReference type="NCBI Taxonomy" id="2058213"/>
    <lineage>
        <taxon>Bacteria</taxon>
        <taxon>Pseudomonadati</taxon>
        <taxon>Pseudomonadota</taxon>
        <taxon>Alphaproteobacteria</taxon>
        <taxon>Parvularculales</taxon>
        <taxon>Parvularculaceae</taxon>
        <taxon>Hyphococcus</taxon>
    </lineage>
</organism>
<dbReference type="RefSeq" id="WP_104829111.1">
    <property type="nucleotide sequence ID" value="NZ_PJCH01000005.1"/>
</dbReference>
<comment type="caution">
    <text evidence="1">The sequence shown here is derived from an EMBL/GenBank/DDBJ whole genome shotgun (WGS) entry which is preliminary data.</text>
</comment>
<dbReference type="EMBL" id="PJCH01000005">
    <property type="protein sequence ID" value="PQA87866.1"/>
    <property type="molecule type" value="Genomic_DNA"/>
</dbReference>
<dbReference type="AlphaFoldDB" id="A0A2S7K5W2"/>
<evidence type="ECO:0000313" key="2">
    <source>
        <dbReference type="Proteomes" id="UP000239504"/>
    </source>
</evidence>
<dbReference type="PANTHER" id="PTHR34129">
    <property type="entry name" value="BLR1139 PROTEIN"/>
    <property type="match status" value="1"/>
</dbReference>
<dbReference type="InterPro" id="IPR009297">
    <property type="entry name" value="DUF952"/>
</dbReference>
<dbReference type="OrthoDB" id="9799937at2"/>
<dbReference type="Gene3D" id="3.20.170.20">
    <property type="entry name" value="Protein of unknown function DUF952"/>
    <property type="match status" value="1"/>
</dbReference>
<accession>A0A2S7K5W2</accession>
<protein>
    <submittedName>
        <fullName evidence="1">DUF952 domain-containing protein</fullName>
    </submittedName>
</protein>
<evidence type="ECO:0000313" key="1">
    <source>
        <dbReference type="EMBL" id="PQA87866.1"/>
    </source>
</evidence>